<name>A0ABX9KJB7_9FUSO</name>
<dbReference type="Proteomes" id="UP000263486">
    <property type="component" value="Unassembled WGS sequence"/>
</dbReference>
<comment type="caution">
    <text evidence="1">The sequence shown here is derived from an EMBL/GenBank/DDBJ whole genome shotgun (WGS) entry which is preliminary data.</text>
</comment>
<accession>A0ABX9KJB7</accession>
<evidence type="ECO:0000313" key="2">
    <source>
        <dbReference type="Proteomes" id="UP000263486"/>
    </source>
</evidence>
<organism evidence="1 2">
    <name type="scientific">Psychrilyobacter piezotolerans</name>
    <dbReference type="NCBI Taxonomy" id="2293438"/>
    <lineage>
        <taxon>Bacteria</taxon>
        <taxon>Fusobacteriati</taxon>
        <taxon>Fusobacteriota</taxon>
        <taxon>Fusobacteriia</taxon>
        <taxon>Fusobacteriales</taxon>
        <taxon>Fusobacteriaceae</taxon>
        <taxon>Psychrilyobacter</taxon>
    </lineage>
</organism>
<evidence type="ECO:0000313" key="1">
    <source>
        <dbReference type="EMBL" id="REI42408.1"/>
    </source>
</evidence>
<protein>
    <submittedName>
        <fullName evidence="1">Uncharacterized protein</fullName>
    </submittedName>
</protein>
<dbReference type="EMBL" id="QUAJ01000004">
    <property type="protein sequence ID" value="REI42408.1"/>
    <property type="molecule type" value="Genomic_DNA"/>
</dbReference>
<reference evidence="1 2" key="1">
    <citation type="submission" date="2018-08" db="EMBL/GenBank/DDBJ databases">
        <title>Draft genome sequence of Psychrilyobacter sp. strain SD5 isolated from Black Sea water.</title>
        <authorList>
            <person name="Yadav S."/>
            <person name="Villanueva L."/>
            <person name="Damste J.S.S."/>
        </authorList>
    </citation>
    <scope>NUCLEOTIDE SEQUENCE [LARGE SCALE GENOMIC DNA]</scope>
    <source>
        <strain evidence="1 2">SD5</strain>
    </source>
</reference>
<proteinExistence type="predicted"/>
<gene>
    <name evidence="1" type="ORF">DYH56_03385</name>
</gene>
<sequence>MLYCIDLKTSQVHVLGCRYIPQKNQDKGFLGRFDSCKDAVADAKLKGYTNANACSHCCPSTHIK</sequence>
<keyword evidence="2" id="KW-1185">Reference proteome</keyword>